<reference evidence="1 2" key="1">
    <citation type="journal article" date="2015" name="Genome Biol. Evol.">
        <title>The genome of winter moth (Operophtera brumata) provides a genomic perspective on sexual dimorphism and phenology.</title>
        <authorList>
            <person name="Derks M.F."/>
            <person name="Smit S."/>
            <person name="Salis L."/>
            <person name="Schijlen E."/>
            <person name="Bossers A."/>
            <person name="Mateman C."/>
            <person name="Pijl A.S."/>
            <person name="de Ridder D."/>
            <person name="Groenen M.A."/>
            <person name="Visser M.E."/>
            <person name="Megens H.J."/>
        </authorList>
    </citation>
    <scope>NUCLEOTIDE SEQUENCE [LARGE SCALE GENOMIC DNA]</scope>
    <source>
        <strain evidence="1">WM2013NL</strain>
        <tissue evidence="1">Head and thorax</tissue>
    </source>
</reference>
<comment type="caution">
    <text evidence="1">The sequence shown here is derived from an EMBL/GenBank/DDBJ whole genome shotgun (WGS) entry which is preliminary data.</text>
</comment>
<evidence type="ECO:0000313" key="2">
    <source>
        <dbReference type="Proteomes" id="UP000037510"/>
    </source>
</evidence>
<dbReference type="AlphaFoldDB" id="A0A0L7L7P1"/>
<evidence type="ECO:0000313" key="1">
    <source>
        <dbReference type="EMBL" id="KOB71359.1"/>
    </source>
</evidence>
<proteinExistence type="predicted"/>
<organism evidence="1 2">
    <name type="scientific">Operophtera brumata</name>
    <name type="common">Winter moth</name>
    <name type="synonym">Phalaena brumata</name>
    <dbReference type="NCBI Taxonomy" id="104452"/>
    <lineage>
        <taxon>Eukaryota</taxon>
        <taxon>Metazoa</taxon>
        <taxon>Ecdysozoa</taxon>
        <taxon>Arthropoda</taxon>
        <taxon>Hexapoda</taxon>
        <taxon>Insecta</taxon>
        <taxon>Pterygota</taxon>
        <taxon>Neoptera</taxon>
        <taxon>Endopterygota</taxon>
        <taxon>Lepidoptera</taxon>
        <taxon>Glossata</taxon>
        <taxon>Ditrysia</taxon>
        <taxon>Geometroidea</taxon>
        <taxon>Geometridae</taxon>
        <taxon>Larentiinae</taxon>
        <taxon>Operophtera</taxon>
    </lineage>
</organism>
<dbReference type="Proteomes" id="UP000037510">
    <property type="component" value="Unassembled WGS sequence"/>
</dbReference>
<dbReference type="EMBL" id="JTDY01002464">
    <property type="protein sequence ID" value="KOB71359.1"/>
    <property type="molecule type" value="Genomic_DNA"/>
</dbReference>
<sequence>MGTQLDSDKSSAALEYKQAAILDIGTYLLERITKIWLHNEFIFRKIHAGKKFDKTLDTIHSFADNVIVEKKQQRTHGNVCMLMKRCKISNKSRK</sequence>
<keyword evidence="2" id="KW-1185">Reference proteome</keyword>
<protein>
    <submittedName>
        <fullName evidence="1">Cytochrome P450</fullName>
    </submittedName>
</protein>
<gene>
    <name evidence="1" type="ORF">OBRU01_12650</name>
</gene>
<name>A0A0L7L7P1_OPEBR</name>
<accession>A0A0L7L7P1</accession>